<dbReference type="PANTHER" id="PTHR48475">
    <property type="entry name" value="RIBONUCLEASE H"/>
    <property type="match status" value="1"/>
</dbReference>
<name>A0A9D5B163_PEA</name>
<comment type="caution">
    <text evidence="1">The sequence shown here is derived from an EMBL/GenBank/DDBJ whole genome shotgun (WGS) entry which is preliminary data.</text>
</comment>
<gene>
    <name evidence="1" type="ORF">KIW84_031875</name>
</gene>
<keyword evidence="2" id="KW-1185">Reference proteome</keyword>
<evidence type="ECO:0000313" key="2">
    <source>
        <dbReference type="Proteomes" id="UP001058974"/>
    </source>
</evidence>
<organism evidence="1 2">
    <name type="scientific">Pisum sativum</name>
    <name type="common">Garden pea</name>
    <name type="synonym">Lathyrus oleraceus</name>
    <dbReference type="NCBI Taxonomy" id="3888"/>
    <lineage>
        <taxon>Eukaryota</taxon>
        <taxon>Viridiplantae</taxon>
        <taxon>Streptophyta</taxon>
        <taxon>Embryophyta</taxon>
        <taxon>Tracheophyta</taxon>
        <taxon>Spermatophyta</taxon>
        <taxon>Magnoliopsida</taxon>
        <taxon>eudicotyledons</taxon>
        <taxon>Gunneridae</taxon>
        <taxon>Pentapetalae</taxon>
        <taxon>rosids</taxon>
        <taxon>fabids</taxon>
        <taxon>Fabales</taxon>
        <taxon>Fabaceae</taxon>
        <taxon>Papilionoideae</taxon>
        <taxon>50 kb inversion clade</taxon>
        <taxon>NPAAA clade</taxon>
        <taxon>Hologalegina</taxon>
        <taxon>IRL clade</taxon>
        <taxon>Fabeae</taxon>
        <taxon>Lathyrus</taxon>
    </lineage>
</organism>
<evidence type="ECO:0000313" key="1">
    <source>
        <dbReference type="EMBL" id="KAI5426215.1"/>
    </source>
</evidence>
<proteinExistence type="predicted"/>
<dbReference type="AlphaFoldDB" id="A0A9D5B163"/>
<accession>A0A9D5B163</accession>
<reference evidence="1 2" key="1">
    <citation type="journal article" date="2022" name="Nat. Genet.">
        <title>Improved pea reference genome and pan-genome highlight genomic features and evolutionary characteristics.</title>
        <authorList>
            <person name="Yang T."/>
            <person name="Liu R."/>
            <person name="Luo Y."/>
            <person name="Hu S."/>
            <person name="Wang D."/>
            <person name="Wang C."/>
            <person name="Pandey M.K."/>
            <person name="Ge S."/>
            <person name="Xu Q."/>
            <person name="Li N."/>
            <person name="Li G."/>
            <person name="Huang Y."/>
            <person name="Saxena R.K."/>
            <person name="Ji Y."/>
            <person name="Li M."/>
            <person name="Yan X."/>
            <person name="He Y."/>
            <person name="Liu Y."/>
            <person name="Wang X."/>
            <person name="Xiang C."/>
            <person name="Varshney R.K."/>
            <person name="Ding H."/>
            <person name="Gao S."/>
            <person name="Zong X."/>
        </authorList>
    </citation>
    <scope>NUCLEOTIDE SEQUENCE [LARGE SCALE GENOMIC DNA]</scope>
    <source>
        <strain evidence="1 2">cv. Zhongwan 6</strain>
    </source>
</reference>
<dbReference type="PANTHER" id="PTHR48475:SF1">
    <property type="entry name" value="RNASE H TYPE-1 DOMAIN-CONTAINING PROTEIN"/>
    <property type="match status" value="1"/>
</dbReference>
<sequence length="257" mass="28421">MSSFSYIDAEDEVGTPFQALSIAESIEKKSPSFASYRDVKLAIGCGAVAGLGKMIELEDNKSRAGIGYSSGVFNDKGLFKSGGFIHADQSEEVAAILEEDVEDNDNFVIPGGICQNWVAVDVPTVIHRSKLILKPIEHNDPTPSPNCGFPVFESRYDQLNLIEEKRLAAMCHGQLYQQRMKKAFDKKVKPCLFREGDLVLKKVLSFAPDSRGKWTPNYEGPYVVKRAFSGCALMLTTMDGEDFTRPVNSDAVKKYFA</sequence>
<dbReference type="Proteomes" id="UP001058974">
    <property type="component" value="Chromosome 3"/>
</dbReference>
<dbReference type="Gramene" id="Psat03G0187500-T1">
    <property type="protein sequence ID" value="KAI5426215.1"/>
    <property type="gene ID" value="KIW84_031875"/>
</dbReference>
<dbReference type="EMBL" id="JAMSHJ010000003">
    <property type="protein sequence ID" value="KAI5426215.1"/>
    <property type="molecule type" value="Genomic_DNA"/>
</dbReference>
<protein>
    <submittedName>
        <fullName evidence="1">Uncharacterized protein</fullName>
    </submittedName>
</protein>